<evidence type="ECO:0000313" key="3">
    <source>
        <dbReference type="Proteomes" id="UP001321473"/>
    </source>
</evidence>
<proteinExistence type="predicted"/>
<protein>
    <submittedName>
        <fullName evidence="2">Uncharacterized protein</fullName>
    </submittedName>
</protein>
<organism evidence="2 3">
    <name type="scientific">Amblyomma americanum</name>
    <name type="common">Lone star tick</name>
    <dbReference type="NCBI Taxonomy" id="6943"/>
    <lineage>
        <taxon>Eukaryota</taxon>
        <taxon>Metazoa</taxon>
        <taxon>Ecdysozoa</taxon>
        <taxon>Arthropoda</taxon>
        <taxon>Chelicerata</taxon>
        <taxon>Arachnida</taxon>
        <taxon>Acari</taxon>
        <taxon>Parasitiformes</taxon>
        <taxon>Ixodida</taxon>
        <taxon>Ixodoidea</taxon>
        <taxon>Ixodidae</taxon>
        <taxon>Amblyomminae</taxon>
        <taxon>Amblyomma</taxon>
    </lineage>
</organism>
<keyword evidence="3" id="KW-1185">Reference proteome</keyword>
<gene>
    <name evidence="2" type="ORF">V5799_025605</name>
</gene>
<comment type="caution">
    <text evidence="2">The sequence shown here is derived from an EMBL/GenBank/DDBJ whole genome shotgun (WGS) entry which is preliminary data.</text>
</comment>
<reference evidence="2 3" key="1">
    <citation type="journal article" date="2023" name="Arcadia Sci">
        <title>De novo assembly of a long-read Amblyomma americanum tick genome.</title>
        <authorList>
            <person name="Chou S."/>
            <person name="Poskanzer K.E."/>
            <person name="Rollins M."/>
            <person name="Thuy-Boun P.S."/>
        </authorList>
    </citation>
    <scope>NUCLEOTIDE SEQUENCE [LARGE SCALE GENOMIC DNA]</scope>
    <source>
        <strain evidence="2">F_SG_1</strain>
        <tissue evidence="2">Salivary glands</tissue>
    </source>
</reference>
<dbReference type="Proteomes" id="UP001321473">
    <property type="component" value="Unassembled WGS sequence"/>
</dbReference>
<sequence length="177" mass="19676">MVTRQRAQYLKEHPDQLSGPSHQPKKPRGAKPRPKHTPADMQEQPQQRSLSLRDVVREDYSAFLYSLPGVLEVRINRRRNIIAADVASEESLAGLMGLRTLLNTPVRPFEASRPDGCLGTIFGVDPAVSDRDIADTIEASVDIQSIRRRGDAVTIRFSAAPPEQVLIAGMPFRARMP</sequence>
<feature type="region of interest" description="Disordered" evidence="1">
    <location>
        <begin position="1"/>
        <end position="50"/>
    </location>
</feature>
<accession>A0AAQ4E8S8</accession>
<evidence type="ECO:0000256" key="1">
    <source>
        <dbReference type="SAM" id="MobiDB-lite"/>
    </source>
</evidence>
<name>A0AAQ4E8S8_AMBAM</name>
<dbReference type="AlphaFoldDB" id="A0AAQ4E8S8"/>
<evidence type="ECO:0000313" key="2">
    <source>
        <dbReference type="EMBL" id="KAK8771149.1"/>
    </source>
</evidence>
<feature type="compositionally biased region" description="Basic residues" evidence="1">
    <location>
        <begin position="23"/>
        <end position="36"/>
    </location>
</feature>
<dbReference type="EMBL" id="JARKHS020020078">
    <property type="protein sequence ID" value="KAK8771149.1"/>
    <property type="molecule type" value="Genomic_DNA"/>
</dbReference>